<protein>
    <submittedName>
        <fullName evidence="3">Uncharacterized protein</fullName>
    </submittedName>
</protein>
<dbReference type="AlphaFoldDB" id="A0A645J0F2"/>
<feature type="coiled-coil region" evidence="1">
    <location>
        <begin position="35"/>
        <end position="69"/>
    </location>
</feature>
<gene>
    <name evidence="3" type="ORF">SDC9_201653</name>
</gene>
<evidence type="ECO:0000313" key="3">
    <source>
        <dbReference type="EMBL" id="MPN53984.1"/>
    </source>
</evidence>
<accession>A0A645J0F2</accession>
<feature type="transmembrane region" description="Helical" evidence="2">
    <location>
        <begin position="6"/>
        <end position="26"/>
    </location>
</feature>
<name>A0A645J0F2_9ZZZZ</name>
<keyword evidence="2" id="KW-1133">Transmembrane helix</keyword>
<keyword evidence="2" id="KW-0812">Transmembrane</keyword>
<comment type="caution">
    <text evidence="3">The sequence shown here is derived from an EMBL/GenBank/DDBJ whole genome shotgun (WGS) entry which is preliminary data.</text>
</comment>
<organism evidence="3">
    <name type="scientific">bioreactor metagenome</name>
    <dbReference type="NCBI Taxonomy" id="1076179"/>
    <lineage>
        <taxon>unclassified sequences</taxon>
        <taxon>metagenomes</taxon>
        <taxon>ecological metagenomes</taxon>
    </lineage>
</organism>
<evidence type="ECO:0000256" key="2">
    <source>
        <dbReference type="SAM" id="Phobius"/>
    </source>
</evidence>
<reference evidence="3" key="1">
    <citation type="submission" date="2019-08" db="EMBL/GenBank/DDBJ databases">
        <authorList>
            <person name="Kucharzyk K."/>
            <person name="Murdoch R.W."/>
            <person name="Higgins S."/>
            <person name="Loffler F."/>
        </authorList>
    </citation>
    <scope>NUCLEOTIDE SEQUENCE</scope>
</reference>
<dbReference type="EMBL" id="VSSQ01121735">
    <property type="protein sequence ID" value="MPN53984.1"/>
    <property type="molecule type" value="Genomic_DNA"/>
</dbReference>
<keyword evidence="1" id="KW-0175">Coiled coil</keyword>
<keyword evidence="2" id="KW-0472">Membrane</keyword>
<proteinExistence type="predicted"/>
<evidence type="ECO:0000256" key="1">
    <source>
        <dbReference type="SAM" id="Coils"/>
    </source>
</evidence>
<sequence length="77" mass="8784">MKKNLSQLVSIGLLGTIVIIMIWMGISINKLNSNVKELEKINTKNQTVIESLQEDNEILKDEVGELTHKINLMNMFE</sequence>